<protein>
    <recommendedName>
        <fullName evidence="4">Sensor of ECF-type sigma factor</fullName>
    </recommendedName>
</protein>
<dbReference type="RefSeq" id="WP_229328993.1">
    <property type="nucleotide sequence ID" value="NZ_AP025183.1"/>
</dbReference>
<feature type="signal peptide" evidence="1">
    <location>
        <begin position="1"/>
        <end position="20"/>
    </location>
</feature>
<reference evidence="2 3" key="2">
    <citation type="journal article" date="2022" name="Microorganisms">
        <title>Complete Genome Sequences of Two Flavobacterium ammonificans Strains and a Flavobacterium ammoniigenes Strain of Ammonifying Bacterioplankton Isolated from Surface River Water.</title>
        <authorList>
            <person name="Suda W."/>
            <person name="Ogata Y."/>
            <person name="Shindo C."/>
            <person name="Watanabe K."/>
        </authorList>
    </citation>
    <scope>NUCLEOTIDE SEQUENCE [LARGE SCALE GENOMIC DNA]</scope>
    <source>
        <strain evidence="2 3">GENT11</strain>
    </source>
</reference>
<reference evidence="2 3" key="1">
    <citation type="journal article" date="2022" name="Int. J. Syst. Evol. Microbiol.">
        <title>Flavobacterium ammonificans sp. nov. and Flavobacterium ammoniigenes sp. nov., ammonifying bacteria isolated from surface river water.</title>
        <authorList>
            <person name="Watanabe K."/>
            <person name="Kitamura T."/>
            <person name="Ogata Y."/>
            <person name="Shindo C."/>
            <person name="Suda W."/>
        </authorList>
    </citation>
    <scope>NUCLEOTIDE SEQUENCE [LARGE SCALE GENOMIC DNA]</scope>
    <source>
        <strain evidence="2 3">GENT11</strain>
    </source>
</reference>
<evidence type="ECO:0008006" key="4">
    <source>
        <dbReference type="Google" id="ProtNLM"/>
    </source>
</evidence>
<keyword evidence="3" id="KW-1185">Reference proteome</keyword>
<proteinExistence type="predicted"/>
<evidence type="ECO:0000256" key="1">
    <source>
        <dbReference type="SAM" id="SignalP"/>
    </source>
</evidence>
<gene>
    <name evidence="2" type="ORF">GENT11_12710</name>
</gene>
<organism evidence="2 3">
    <name type="scientific">Flavobacterium ammonificans</name>
    <dbReference type="NCBI Taxonomy" id="1751056"/>
    <lineage>
        <taxon>Bacteria</taxon>
        <taxon>Pseudomonadati</taxon>
        <taxon>Bacteroidota</taxon>
        <taxon>Flavobacteriia</taxon>
        <taxon>Flavobacteriales</taxon>
        <taxon>Flavobacteriaceae</taxon>
        <taxon>Flavobacterium</taxon>
    </lineage>
</organism>
<keyword evidence="1" id="KW-0732">Signal</keyword>
<feature type="chain" id="PRO_5046653048" description="Sensor of ECF-type sigma factor" evidence="1">
    <location>
        <begin position="21"/>
        <end position="153"/>
    </location>
</feature>
<evidence type="ECO:0000313" key="2">
    <source>
        <dbReference type="EMBL" id="BDB52959.1"/>
    </source>
</evidence>
<dbReference type="EMBL" id="AP025183">
    <property type="protein sequence ID" value="BDB52959.1"/>
    <property type="molecule type" value="Genomic_DNA"/>
</dbReference>
<dbReference type="Proteomes" id="UP001319865">
    <property type="component" value="Chromosome"/>
</dbReference>
<evidence type="ECO:0000313" key="3">
    <source>
        <dbReference type="Proteomes" id="UP001319865"/>
    </source>
</evidence>
<name>A0ABN6KVK2_9FLAO</name>
<sequence>MKISSIIALLFLLISFNSQAQSDKMKEKREQIKSMKIEFLTTELDLSQSEADKFWPIYTAFEDKEFELKHSKSRTLIKKYNESKDKMTEKEASLLLNQMDKNEEELFLLRKKFAANLKGVIPPSKIILLKKLEEDFNRKLLAQYRNKGQQRKD</sequence>
<accession>A0ABN6KVK2</accession>